<dbReference type="PROSITE" id="PS00141">
    <property type="entry name" value="ASP_PROTEASE"/>
    <property type="match status" value="1"/>
</dbReference>
<dbReference type="PROSITE" id="PS50994">
    <property type="entry name" value="INTEGRASE"/>
    <property type="match status" value="1"/>
</dbReference>
<dbReference type="GO" id="GO:0004190">
    <property type="term" value="F:aspartic-type endopeptidase activity"/>
    <property type="evidence" value="ECO:0007669"/>
    <property type="project" value="InterPro"/>
</dbReference>
<reference evidence="12" key="1">
    <citation type="submission" date="2017-11" db="EMBL/GenBank/DDBJ databases">
        <title>The sensing device of the deep-sea amphipod.</title>
        <authorList>
            <person name="Kobayashi H."/>
            <person name="Nagahama T."/>
            <person name="Arai W."/>
            <person name="Sasagawa Y."/>
            <person name="Umeda M."/>
            <person name="Hayashi T."/>
            <person name="Nikaido I."/>
            <person name="Watanabe H."/>
            <person name="Oguri K."/>
            <person name="Kitazato H."/>
            <person name="Fujioka K."/>
            <person name="Kido Y."/>
            <person name="Takami H."/>
        </authorList>
    </citation>
    <scope>NUCLEOTIDE SEQUENCE</scope>
    <source>
        <tissue evidence="12">Whole body</tissue>
    </source>
</reference>
<dbReference type="Gene3D" id="3.10.20.370">
    <property type="match status" value="1"/>
</dbReference>
<dbReference type="CDD" id="cd09274">
    <property type="entry name" value="RNase_HI_RT_Ty3"/>
    <property type="match status" value="1"/>
</dbReference>
<dbReference type="Gene3D" id="3.30.70.270">
    <property type="match status" value="2"/>
</dbReference>
<dbReference type="PANTHER" id="PTHR37984:SF5">
    <property type="entry name" value="PROTEIN NYNRIN-LIKE"/>
    <property type="match status" value="1"/>
</dbReference>
<dbReference type="EC" id="2.7.7.49" evidence="1"/>
<dbReference type="InterPro" id="IPR012337">
    <property type="entry name" value="RNaseH-like_sf"/>
</dbReference>
<evidence type="ECO:0000256" key="1">
    <source>
        <dbReference type="ARBA" id="ARBA00012493"/>
    </source>
</evidence>
<dbReference type="Gene3D" id="2.40.70.10">
    <property type="entry name" value="Acid Proteases"/>
    <property type="match status" value="1"/>
</dbReference>
<dbReference type="PANTHER" id="PTHR37984">
    <property type="entry name" value="PROTEIN CBG26694"/>
    <property type="match status" value="1"/>
</dbReference>
<evidence type="ECO:0000256" key="5">
    <source>
        <dbReference type="ARBA" id="ARBA00022759"/>
    </source>
</evidence>
<dbReference type="InterPro" id="IPR043502">
    <property type="entry name" value="DNA/RNA_pol_sf"/>
</dbReference>
<evidence type="ECO:0000256" key="3">
    <source>
        <dbReference type="ARBA" id="ARBA00022695"/>
    </source>
</evidence>
<dbReference type="FunFam" id="3.10.20.370:FF:000001">
    <property type="entry name" value="Retrovirus-related Pol polyprotein from transposon 17.6-like protein"/>
    <property type="match status" value="1"/>
</dbReference>
<name>A0A6A7FN12_9CRUS</name>
<evidence type="ECO:0000259" key="9">
    <source>
        <dbReference type="PROSITE" id="PS50175"/>
    </source>
</evidence>
<evidence type="ECO:0000259" key="10">
    <source>
        <dbReference type="PROSITE" id="PS50878"/>
    </source>
</evidence>
<dbReference type="GO" id="GO:0004519">
    <property type="term" value="F:endonuclease activity"/>
    <property type="evidence" value="ECO:0007669"/>
    <property type="project" value="UniProtKB-KW"/>
</dbReference>
<dbReference type="SUPFAM" id="SSF56672">
    <property type="entry name" value="DNA/RNA polymerases"/>
    <property type="match status" value="1"/>
</dbReference>
<keyword evidence="5" id="KW-0255">Endonuclease</keyword>
<dbReference type="Pfam" id="PF17921">
    <property type="entry name" value="Integrase_H2C2"/>
    <property type="match status" value="1"/>
</dbReference>
<dbReference type="PROSITE" id="PS50878">
    <property type="entry name" value="RT_POL"/>
    <property type="match status" value="1"/>
</dbReference>
<dbReference type="EMBL" id="IACT01000568">
    <property type="protein sequence ID" value="LAC19971.1"/>
    <property type="molecule type" value="mRNA"/>
</dbReference>
<feature type="domain" description="Peptidase A2" evidence="9">
    <location>
        <begin position="580"/>
        <end position="621"/>
    </location>
</feature>
<dbReference type="GO" id="GO:0042575">
    <property type="term" value="C:DNA polymerase complex"/>
    <property type="evidence" value="ECO:0007669"/>
    <property type="project" value="UniProtKB-ARBA"/>
</dbReference>
<keyword evidence="7" id="KW-0695">RNA-directed DNA polymerase</keyword>
<dbReference type="InterPro" id="IPR041373">
    <property type="entry name" value="RT_RNaseH"/>
</dbReference>
<evidence type="ECO:0000313" key="12">
    <source>
        <dbReference type="EMBL" id="LAC19971.1"/>
    </source>
</evidence>
<evidence type="ECO:0000256" key="8">
    <source>
        <dbReference type="SAM" id="MobiDB-lite"/>
    </source>
</evidence>
<evidence type="ECO:0000256" key="4">
    <source>
        <dbReference type="ARBA" id="ARBA00022722"/>
    </source>
</evidence>
<feature type="compositionally biased region" description="Polar residues" evidence="8">
    <location>
        <begin position="1339"/>
        <end position="1361"/>
    </location>
</feature>
<feature type="compositionally biased region" description="Low complexity" evidence="8">
    <location>
        <begin position="1168"/>
        <end position="1191"/>
    </location>
</feature>
<evidence type="ECO:0000256" key="2">
    <source>
        <dbReference type="ARBA" id="ARBA00022679"/>
    </source>
</evidence>
<dbReference type="InterPro" id="IPR041588">
    <property type="entry name" value="Integrase_H2C2"/>
</dbReference>
<dbReference type="InterPro" id="IPR000477">
    <property type="entry name" value="RT_dom"/>
</dbReference>
<evidence type="ECO:0000256" key="7">
    <source>
        <dbReference type="ARBA" id="ARBA00022918"/>
    </source>
</evidence>
<dbReference type="GO" id="GO:0006508">
    <property type="term" value="P:proteolysis"/>
    <property type="evidence" value="ECO:0007669"/>
    <property type="project" value="InterPro"/>
</dbReference>
<feature type="region of interest" description="Disordered" evidence="8">
    <location>
        <begin position="1339"/>
        <end position="1383"/>
    </location>
</feature>
<dbReference type="Gene3D" id="1.10.340.70">
    <property type="match status" value="1"/>
</dbReference>
<dbReference type="InterPro" id="IPR021109">
    <property type="entry name" value="Peptidase_aspartic_dom_sf"/>
</dbReference>
<dbReference type="InterPro" id="IPR043128">
    <property type="entry name" value="Rev_trsase/Diguanyl_cyclase"/>
</dbReference>
<sequence>MPNLTQCIYKAHNINYFTKLDLVRGYYQVPLDEDSRPYTAFSTTQNHFQFKRLSFGLKNSGIAFQKTMQQILSPHITSNIIIYIDDILIMTETYEEHLSLVSKVLQTLSTNGIKIKVKKCEFFQSQVNFLGHVISKQGITKSPDFIQKVQDYPRPTNITQLRQFLGLVNFQRKFVQNCSVIAKPLSQITGGPKRKTIKWTDEQIEAFNTLKKEICKDVTLSYPDYRAEASKLELFVDASGTGAGACLVQQQEGQYRTIAYASMAFSNTQINYSTIERELTAIRWGIHTFRPFIYGVQFVLFTDHKPLIYLQNWAPHNSRLRRTLDEISEYDFEIKYRPGAENQAADFLSRLNSPLEQSTNITNDGKQLPRGLQLIRKVDGGGDSMIESLLIIMKDACEDDQNRDIPANIGDLRESLVNELLNSPDRYKLSLNKQQKKQIKLMLDPGQQTCSEVILAACHLYDFEIHVHHSMECPVIFKHDKINDKIMLLHLQCISLVHYNPLYNRKYKETETNKTSERLINMCKTSDPKDETLSNDSNNSENESDEESGLRSISTENVHQCSHKLLPFSSSMVEYGGYKFCCLLDSGAQVSLISETAWNIIKSNNKEIEMVKCNSRLSGVGNFQTKVLGLVKLKLKLINTDTEEEFPFAIVEESLIPCCCVLGINFIKANKIILDFNEQIILIKQNGKNIKYPINLMNINNPISHRMNIYDFIGLIEINSNISSDENNMEQTKLTPKFIISQEELTTMQCTNYALKQLRHKIINTINPNLWKQNVLNQFKKHYNKLNIINGILIKEEQSSSPVVISFPFLVEVISKVHKQLAHIGRHKLIDCIKKHFWHPAIDKVSRDICASCQYCQMYKNRNQPFAPPILKIKTSHPFDLMAVDLLQFPKSSKGNIAALVTIDHFSKWLAVVPLRDKRAATVATALNNRILPYLPRVPDRLLSDNGPEFIASDFEQVLQEHNIKHIFSTPFTPASNGAVERVNRTIIEILRGLETRNNQWDENLTKMVITYNNTFHSQINMSPSQCILTRAHIANETLPIDAYTVDTWRVGHPNFSPFQINQKVLKKINRTGNQLKDKLSQKFDGPYTVTKVQSNGVSYEIVRVGCPTGKIIKAHHRQLRTWTTIPPYIQKYLNYEDQAGTTESIIADNESGSDKTYGPGTCVVWSSDLSNTSEDDSTSTTSKLETSNSEDPSSITNTTLTCSESATSKEKHKSISKSKIHTKPSSSTNKLKSHHKTKSYNKRMNNLKELSKLNCSELVLEHDILENKYKQSTPIRNTSSQSEENYVSAHDFEKYIEQNEADMNLFSYLQQSLDIQDDLLERAISYLSVQSAETSKVVQQSNRSTENHSNINNNFTLTNKKSSEDKEEATVSPEVAGARADSVSTNIQSADGAACVDGGSVPANSDFVEVQDKYQSNIDNDSNETKFSGFSIADPNKSAQANILNNLKDIVAQSRKILAERKRHSRDFRKELWEYRQRHSYSSLYDTNSTIASEASDILTEMQDNIRITPRRILRSQGSVRSLPYIQPAILEYKRRQDKT</sequence>
<dbReference type="InterPro" id="IPR001584">
    <property type="entry name" value="Integrase_cat-core"/>
</dbReference>
<dbReference type="PROSITE" id="PS50175">
    <property type="entry name" value="ASP_PROT_RETROV"/>
    <property type="match status" value="1"/>
</dbReference>
<dbReference type="InterPro" id="IPR050951">
    <property type="entry name" value="Retrovirus_Pol_polyprotein"/>
</dbReference>
<keyword evidence="6" id="KW-0378">Hydrolase</keyword>
<keyword evidence="3" id="KW-0548">Nucleotidyltransferase</keyword>
<dbReference type="GO" id="GO:0003676">
    <property type="term" value="F:nucleic acid binding"/>
    <property type="evidence" value="ECO:0007669"/>
    <property type="project" value="InterPro"/>
</dbReference>
<feature type="compositionally biased region" description="Basic residues" evidence="8">
    <location>
        <begin position="1232"/>
        <end position="1241"/>
    </location>
</feature>
<keyword evidence="2" id="KW-0808">Transferase</keyword>
<protein>
    <recommendedName>
        <fullName evidence="1">RNA-directed DNA polymerase</fullName>
        <ecNumber evidence="1">2.7.7.49</ecNumber>
    </recommendedName>
</protein>
<proteinExistence type="evidence at transcript level"/>
<feature type="compositionally biased region" description="Polar residues" evidence="8">
    <location>
        <begin position="1192"/>
        <end position="1207"/>
    </location>
</feature>
<feature type="region of interest" description="Disordered" evidence="8">
    <location>
        <begin position="518"/>
        <end position="551"/>
    </location>
</feature>
<feature type="domain" description="Integrase catalytic" evidence="11">
    <location>
        <begin position="874"/>
        <end position="1032"/>
    </location>
</feature>
<feature type="region of interest" description="Disordered" evidence="8">
    <location>
        <begin position="1168"/>
        <end position="1241"/>
    </location>
</feature>
<dbReference type="Gene3D" id="3.10.10.10">
    <property type="entry name" value="HIV Type 1 Reverse Transcriptase, subunit A, domain 1"/>
    <property type="match status" value="1"/>
</dbReference>
<dbReference type="CDD" id="cd22744">
    <property type="entry name" value="OTU"/>
    <property type="match status" value="1"/>
</dbReference>
<dbReference type="GO" id="GO:0015074">
    <property type="term" value="P:DNA integration"/>
    <property type="evidence" value="ECO:0007669"/>
    <property type="project" value="InterPro"/>
</dbReference>
<accession>A0A6A7FN12</accession>
<dbReference type="Pfam" id="PF17917">
    <property type="entry name" value="RT_RNaseH"/>
    <property type="match status" value="1"/>
</dbReference>
<feature type="compositionally biased region" description="Basic residues" evidence="8">
    <location>
        <begin position="1211"/>
        <end position="1223"/>
    </location>
</feature>
<organism evidence="12">
    <name type="scientific">Hirondellea gigas</name>
    <dbReference type="NCBI Taxonomy" id="1518452"/>
    <lineage>
        <taxon>Eukaryota</taxon>
        <taxon>Metazoa</taxon>
        <taxon>Ecdysozoa</taxon>
        <taxon>Arthropoda</taxon>
        <taxon>Crustacea</taxon>
        <taxon>Multicrustacea</taxon>
        <taxon>Malacostraca</taxon>
        <taxon>Eumalacostraca</taxon>
        <taxon>Peracarida</taxon>
        <taxon>Amphipoda</taxon>
        <taxon>Amphilochidea</taxon>
        <taxon>Lysianassida</taxon>
        <taxon>Lysianassidira</taxon>
        <taxon>Lysianassoidea</taxon>
        <taxon>Lysianassidae</taxon>
        <taxon>Hirondellea</taxon>
    </lineage>
</organism>
<dbReference type="Gene3D" id="3.30.420.10">
    <property type="entry name" value="Ribonuclease H-like superfamily/Ribonuclease H"/>
    <property type="match status" value="1"/>
</dbReference>
<dbReference type="Pfam" id="PF00078">
    <property type="entry name" value="RVT_1"/>
    <property type="match status" value="1"/>
</dbReference>
<feature type="domain" description="Reverse transcriptase" evidence="10">
    <location>
        <begin position="1"/>
        <end position="134"/>
    </location>
</feature>
<evidence type="ECO:0000259" key="11">
    <source>
        <dbReference type="PROSITE" id="PS50994"/>
    </source>
</evidence>
<dbReference type="FunFam" id="3.30.70.270:FF:000020">
    <property type="entry name" value="Transposon Tf2-6 polyprotein-like Protein"/>
    <property type="match status" value="1"/>
</dbReference>
<dbReference type="GO" id="GO:0003964">
    <property type="term" value="F:RNA-directed DNA polymerase activity"/>
    <property type="evidence" value="ECO:0007669"/>
    <property type="project" value="UniProtKB-KW"/>
</dbReference>
<dbReference type="InterPro" id="IPR036397">
    <property type="entry name" value="RNaseH_sf"/>
</dbReference>
<dbReference type="CDD" id="cd01647">
    <property type="entry name" value="RT_LTR"/>
    <property type="match status" value="1"/>
</dbReference>
<dbReference type="InterPro" id="IPR001969">
    <property type="entry name" value="Aspartic_peptidase_AS"/>
</dbReference>
<keyword evidence="4" id="KW-0540">Nuclease</keyword>
<dbReference type="InterPro" id="IPR001995">
    <property type="entry name" value="Peptidase_A2_cat"/>
</dbReference>
<evidence type="ECO:0000256" key="6">
    <source>
        <dbReference type="ARBA" id="ARBA00022801"/>
    </source>
</evidence>
<dbReference type="Pfam" id="PF00665">
    <property type="entry name" value="rve"/>
    <property type="match status" value="1"/>
</dbReference>
<dbReference type="SUPFAM" id="SSF50630">
    <property type="entry name" value="Acid proteases"/>
    <property type="match status" value="1"/>
</dbReference>
<dbReference type="SUPFAM" id="SSF53098">
    <property type="entry name" value="Ribonuclease H-like"/>
    <property type="match status" value="1"/>
</dbReference>